<reference evidence="1 2" key="1">
    <citation type="submission" date="2023-11" db="EMBL/GenBank/DDBJ databases">
        <title>Halocaridina rubra genome assembly.</title>
        <authorList>
            <person name="Smith C."/>
        </authorList>
    </citation>
    <scope>NUCLEOTIDE SEQUENCE [LARGE SCALE GENOMIC DNA]</scope>
    <source>
        <strain evidence="1">EP-1</strain>
        <tissue evidence="1">Whole</tissue>
    </source>
</reference>
<evidence type="ECO:0000313" key="2">
    <source>
        <dbReference type="Proteomes" id="UP001381693"/>
    </source>
</evidence>
<gene>
    <name evidence="1" type="ORF">SK128_016799</name>
</gene>
<accession>A0AAN9A9I1</accession>
<dbReference type="Proteomes" id="UP001381693">
    <property type="component" value="Unassembled WGS sequence"/>
</dbReference>
<protein>
    <submittedName>
        <fullName evidence="1">Uncharacterized protein</fullName>
    </submittedName>
</protein>
<keyword evidence="2" id="KW-1185">Reference proteome</keyword>
<dbReference type="AlphaFoldDB" id="A0AAN9A9I1"/>
<dbReference type="EMBL" id="JAXCGZ010009484">
    <property type="protein sequence ID" value="KAK7077035.1"/>
    <property type="molecule type" value="Genomic_DNA"/>
</dbReference>
<sequence length="63" mass="7441">MRCLKSMIGVSRIDRVRNEDVKQKTGVEMKLSDRLYQKGLSWFGDMGEQEYLLRVPMYVIKVD</sequence>
<organism evidence="1 2">
    <name type="scientific">Halocaridina rubra</name>
    <name type="common">Hawaiian red shrimp</name>
    <dbReference type="NCBI Taxonomy" id="373956"/>
    <lineage>
        <taxon>Eukaryota</taxon>
        <taxon>Metazoa</taxon>
        <taxon>Ecdysozoa</taxon>
        <taxon>Arthropoda</taxon>
        <taxon>Crustacea</taxon>
        <taxon>Multicrustacea</taxon>
        <taxon>Malacostraca</taxon>
        <taxon>Eumalacostraca</taxon>
        <taxon>Eucarida</taxon>
        <taxon>Decapoda</taxon>
        <taxon>Pleocyemata</taxon>
        <taxon>Caridea</taxon>
        <taxon>Atyoidea</taxon>
        <taxon>Atyidae</taxon>
        <taxon>Halocaridina</taxon>
    </lineage>
</organism>
<evidence type="ECO:0000313" key="1">
    <source>
        <dbReference type="EMBL" id="KAK7077035.1"/>
    </source>
</evidence>
<proteinExistence type="predicted"/>
<comment type="caution">
    <text evidence="1">The sequence shown here is derived from an EMBL/GenBank/DDBJ whole genome shotgun (WGS) entry which is preliminary data.</text>
</comment>
<name>A0AAN9A9I1_HALRR</name>